<name>A0A6C0DXY1_9ZZZZ</name>
<evidence type="ECO:0000313" key="2">
    <source>
        <dbReference type="EMBL" id="QHT21180.1"/>
    </source>
</evidence>
<accession>A0A6C0DXY1</accession>
<keyword evidence="1" id="KW-0472">Membrane</keyword>
<dbReference type="AlphaFoldDB" id="A0A6C0DXY1"/>
<organism evidence="2">
    <name type="scientific">viral metagenome</name>
    <dbReference type="NCBI Taxonomy" id="1070528"/>
    <lineage>
        <taxon>unclassified sequences</taxon>
        <taxon>metagenomes</taxon>
        <taxon>organismal metagenomes</taxon>
    </lineage>
</organism>
<keyword evidence="1" id="KW-1133">Transmembrane helix</keyword>
<keyword evidence="1" id="KW-0812">Transmembrane</keyword>
<feature type="transmembrane region" description="Helical" evidence="1">
    <location>
        <begin position="46"/>
        <end position="66"/>
    </location>
</feature>
<dbReference type="EMBL" id="MN739687">
    <property type="protein sequence ID" value="QHT21180.1"/>
    <property type="molecule type" value="Genomic_DNA"/>
</dbReference>
<proteinExistence type="predicted"/>
<reference evidence="2" key="1">
    <citation type="journal article" date="2020" name="Nature">
        <title>Giant virus diversity and host interactions through global metagenomics.</title>
        <authorList>
            <person name="Schulz F."/>
            <person name="Roux S."/>
            <person name="Paez-Espino D."/>
            <person name="Jungbluth S."/>
            <person name="Walsh D.A."/>
            <person name="Denef V.J."/>
            <person name="McMahon K.D."/>
            <person name="Konstantinidis K.T."/>
            <person name="Eloe-Fadrosh E.A."/>
            <person name="Kyrpides N.C."/>
            <person name="Woyke T."/>
        </authorList>
    </citation>
    <scope>NUCLEOTIDE SEQUENCE</scope>
    <source>
        <strain evidence="2">GVMAG-M-3300023174-75</strain>
    </source>
</reference>
<sequence length="71" mass="8239">MLYVDPLGKVTEISNANNHINNLKNNTMLYDEKLKDSQKNSYTNNILFTIYSVLLVIFILMALVLLRKLHI</sequence>
<evidence type="ECO:0000256" key="1">
    <source>
        <dbReference type="SAM" id="Phobius"/>
    </source>
</evidence>
<protein>
    <submittedName>
        <fullName evidence="2">Uncharacterized protein</fullName>
    </submittedName>
</protein>